<dbReference type="EMBL" id="AONC01000022">
    <property type="protein sequence ID" value="EXJ15709.1"/>
    <property type="molecule type" value="Genomic_DNA"/>
</dbReference>
<feature type="region of interest" description="Disordered" evidence="1">
    <location>
        <begin position="592"/>
        <end position="613"/>
    </location>
</feature>
<gene>
    <name evidence="2" type="ORF">D779_1097</name>
</gene>
<reference evidence="2 3" key="1">
    <citation type="submission" date="2012-11" db="EMBL/GenBank/DDBJ databases">
        <title>Genome assembly of Thiorhodococcus sp. AK35.</title>
        <authorList>
            <person name="Nupur N."/>
            <person name="Khatri I."/>
            <person name="Subramanian S."/>
            <person name="Pinnaka A."/>
        </authorList>
    </citation>
    <scope>NUCLEOTIDE SEQUENCE [LARGE SCALE GENOMIC DNA]</scope>
    <source>
        <strain evidence="2 3">AK35</strain>
    </source>
</reference>
<evidence type="ECO:0000256" key="1">
    <source>
        <dbReference type="SAM" id="MobiDB-lite"/>
    </source>
</evidence>
<feature type="region of interest" description="Disordered" evidence="1">
    <location>
        <begin position="79"/>
        <end position="100"/>
    </location>
</feature>
<dbReference type="eggNOG" id="ENOG5032R89">
    <property type="taxonomic scope" value="Bacteria"/>
</dbReference>
<organism evidence="2 3">
    <name type="scientific">Imhoffiella purpurea</name>
    <dbReference type="NCBI Taxonomy" id="1249627"/>
    <lineage>
        <taxon>Bacteria</taxon>
        <taxon>Pseudomonadati</taxon>
        <taxon>Pseudomonadota</taxon>
        <taxon>Gammaproteobacteria</taxon>
        <taxon>Chromatiales</taxon>
        <taxon>Chromatiaceae</taxon>
        <taxon>Imhoffiella</taxon>
    </lineage>
</organism>
<comment type="caution">
    <text evidence="2">The sequence shown here is derived from an EMBL/GenBank/DDBJ whole genome shotgun (WGS) entry which is preliminary data.</text>
</comment>
<evidence type="ECO:0000313" key="3">
    <source>
        <dbReference type="Proteomes" id="UP000019460"/>
    </source>
</evidence>
<protein>
    <submittedName>
        <fullName evidence="2">Uncharacterized protein</fullName>
    </submittedName>
</protein>
<sequence length="1391" mass="160095">MTMGQAKISKSADYMAFLAFIDTLERFDILILEARHTQVNIAHQLRLPTLYRVLRFEEDFLWGKWRDLSANWREGASEVAGGPEDGQGFENDKKPIDPKPPQEAFHTWKKLFSNPSFSSRTCAEEAILRLPPDAKISVRPDVDGLIQNRIPPANDGEEGRKAFSGYNVRSHILLDLRHELNLIWSAGAWSVTQKRQYRLLGAIQSLKRDMLRDKIEFYRQGLKVFDPSYSKCLSVSNPIGRFLLIRTAFLGRTRVYVERLGDLQGQFARDLDMGLRDQPRPLIERRREQGIYSGFLSDSCRDMQTEIQLLFGSMGVCKPSGFRTVMHRWTHDYSSHNNVYYTECKRRQPRLKDSSSDAGDLRVGFINTSYWMIERPDLQPVIAHEIAHLALMDYYGELYSPRLSVADDPFARLLRSLSHCLTTYELESKPEVGNEARPRHVLTEIAADLIASAIVGPAYLLAAFFQDTGAHLEELFRQPDERIDIDLIDYIEDRGHNQLLDYGRTWYLRSLIVCAWLNAIQHRNGYDLSKLETTLIEGVEEASKRLFKQLAELRGVELAADRYWRRLGERLCTLVRRSEAAREVCKWRKKRGDDYGTGDSGEGHRGPRLQPRSTRRIPKEVRNLLFRRLIDFKSLDDQPLRDLSDDLAAKGEAFNSLYLNYRRFDFDSGFSADFNEIRIANRPLFQHHYDIPWQCALMRAIDFVGPELAEGKERKLDTGDWERQIHEQTTLGRDLYQIGLEFHFWRMRSSFHRFGIVFRLLTEFFWDFTARELPVNDPLYQNLACWMFGDAIGGDQDKDGQEKKEWTRNRLEDYIAAYDRLVFAVYETNQNSQSEIPTKFKASWFDDLFGEYRAGMFRIDEKLKDDFDQFLGKVCALDLLRIHPGSALLFFRDKSDASGEACVADPVIEPASQEQRFLEKLQGKKLAELFKILDDALPPSKGCSNESWVLLEPIRGFISMHEDVGQSIRALTNGLKNGALNQGCESISPQIVMVTRIYLSGSYFHFNDTENQNLSSKMREDLFTQGYWRDWVQESSDEGCRTPAARHYFGLLGVPDLLSLQIDSPMCRCRLPQFFAFQREFENNKTNSAFKLAYIQKRPDWEVFPTFFARRELALPISLSNPDKPSANKNGGIPKKILGVLSVTLKQRDLRLYFLHRLLRSVKKKKEWSDFFDSSPTGSTRLASDLLPLDAAGEYLDDCDLVLLGEGWGDIVIVFSWPESNVDVSDKMASLYKIDQILFHDFQVDRTDLSLSAGCAVFAARDERFSIAVQFRLMEDRGLSFSSHEFSRRALDVIKKKGWGGNCRLGRMPGGRMDFTLHLFGKVYNFKYSDLFRIVSGGDNSGSGEAYLERNKRNYSSTVNNKDGDVANYSHNAIDLIETTIIYREDVASNS</sequence>
<keyword evidence="3" id="KW-1185">Reference proteome</keyword>
<name>W9V8E2_9GAMM</name>
<evidence type="ECO:0000313" key="2">
    <source>
        <dbReference type="EMBL" id="EXJ15709.1"/>
    </source>
</evidence>
<proteinExistence type="predicted"/>
<dbReference type="Proteomes" id="UP000019460">
    <property type="component" value="Unassembled WGS sequence"/>
</dbReference>
<accession>W9V8E2</accession>